<dbReference type="SMART" id="SM00220">
    <property type="entry name" value="S_TKc"/>
    <property type="match status" value="1"/>
</dbReference>
<evidence type="ECO:0000256" key="3">
    <source>
        <dbReference type="ARBA" id="ARBA00022777"/>
    </source>
</evidence>
<organism evidence="6 7">
    <name type="scientific">Tulasnella calospora MUT 4182</name>
    <dbReference type="NCBI Taxonomy" id="1051891"/>
    <lineage>
        <taxon>Eukaryota</taxon>
        <taxon>Fungi</taxon>
        <taxon>Dikarya</taxon>
        <taxon>Basidiomycota</taxon>
        <taxon>Agaricomycotina</taxon>
        <taxon>Agaricomycetes</taxon>
        <taxon>Cantharellales</taxon>
        <taxon>Tulasnellaceae</taxon>
        <taxon>Tulasnella</taxon>
    </lineage>
</organism>
<dbReference type="HOGENOM" id="CLU_000288_7_18_1"/>
<evidence type="ECO:0000256" key="2">
    <source>
        <dbReference type="ARBA" id="ARBA00022741"/>
    </source>
</evidence>
<sequence length="249" mass="28528">MLRFRKALKFNQLAIREVELLAELDHPNIVELEGFVEDAPKSMIWLVFHWAYHGDLKEFVGSVDWEIPERIFLIHDVAQGLAYLHSREPPICHGDLKSLNVLVDWRCCARITDFGSAHPFCASTTTITLTGNKYTLRWAAPELLLEDQLSLWSDIWALGWIAYEVMTESLPFEDVTSDIVVVERVLGGKLPSLIDNAHLSLIHELCSLMNMCWKSNPTERPTAISCRESMKQMVRERGSVRIETQLTFC</sequence>
<dbReference type="InterPro" id="IPR051681">
    <property type="entry name" value="Ser/Thr_Kinases-Pseudokinases"/>
</dbReference>
<dbReference type="GO" id="GO:0005524">
    <property type="term" value="F:ATP binding"/>
    <property type="evidence" value="ECO:0007669"/>
    <property type="project" value="UniProtKB-KW"/>
</dbReference>
<reference evidence="7" key="2">
    <citation type="submission" date="2015-01" db="EMBL/GenBank/DDBJ databases">
        <title>Evolutionary Origins and Diversification of the Mycorrhizal Mutualists.</title>
        <authorList>
            <consortium name="DOE Joint Genome Institute"/>
            <consortium name="Mycorrhizal Genomics Consortium"/>
            <person name="Kohler A."/>
            <person name="Kuo A."/>
            <person name="Nagy L.G."/>
            <person name="Floudas D."/>
            <person name="Copeland A."/>
            <person name="Barry K.W."/>
            <person name="Cichocki N."/>
            <person name="Veneault-Fourrey C."/>
            <person name="LaButti K."/>
            <person name="Lindquist E.A."/>
            <person name="Lipzen A."/>
            <person name="Lundell T."/>
            <person name="Morin E."/>
            <person name="Murat C."/>
            <person name="Riley R."/>
            <person name="Ohm R."/>
            <person name="Sun H."/>
            <person name="Tunlid A."/>
            <person name="Henrissat B."/>
            <person name="Grigoriev I.V."/>
            <person name="Hibbett D.S."/>
            <person name="Martin F."/>
        </authorList>
    </citation>
    <scope>NUCLEOTIDE SEQUENCE [LARGE SCALE GENOMIC DNA]</scope>
    <source>
        <strain evidence="7">MUT 4182</strain>
    </source>
</reference>
<dbReference type="InterPro" id="IPR011009">
    <property type="entry name" value="Kinase-like_dom_sf"/>
</dbReference>
<evidence type="ECO:0000256" key="4">
    <source>
        <dbReference type="ARBA" id="ARBA00022840"/>
    </source>
</evidence>
<proteinExistence type="predicted"/>
<keyword evidence="4" id="KW-0067">ATP-binding</keyword>
<gene>
    <name evidence="6" type="ORF">M407DRAFT_83509</name>
</gene>
<keyword evidence="2" id="KW-0547">Nucleotide-binding</keyword>
<feature type="domain" description="Protein kinase" evidence="5">
    <location>
        <begin position="1"/>
        <end position="234"/>
    </location>
</feature>
<dbReference type="AlphaFoldDB" id="A0A0C3Q5J0"/>
<reference evidence="6 7" key="1">
    <citation type="submission" date="2014-04" db="EMBL/GenBank/DDBJ databases">
        <authorList>
            <consortium name="DOE Joint Genome Institute"/>
            <person name="Kuo A."/>
            <person name="Girlanda M."/>
            <person name="Perotto S."/>
            <person name="Kohler A."/>
            <person name="Nagy L.G."/>
            <person name="Floudas D."/>
            <person name="Copeland A."/>
            <person name="Barry K.W."/>
            <person name="Cichocki N."/>
            <person name="Veneault-Fourrey C."/>
            <person name="LaButti K."/>
            <person name="Lindquist E.A."/>
            <person name="Lipzen A."/>
            <person name="Lundell T."/>
            <person name="Morin E."/>
            <person name="Murat C."/>
            <person name="Sun H."/>
            <person name="Tunlid A."/>
            <person name="Henrissat B."/>
            <person name="Grigoriev I.V."/>
            <person name="Hibbett D.S."/>
            <person name="Martin F."/>
            <person name="Nordberg H.P."/>
            <person name="Cantor M.N."/>
            <person name="Hua S.X."/>
        </authorList>
    </citation>
    <scope>NUCLEOTIDE SEQUENCE [LARGE SCALE GENOMIC DNA]</scope>
    <source>
        <strain evidence="6 7">MUT 4182</strain>
    </source>
</reference>
<evidence type="ECO:0000313" key="6">
    <source>
        <dbReference type="EMBL" id="KIO18851.1"/>
    </source>
</evidence>
<dbReference type="PANTHER" id="PTHR44329:SF288">
    <property type="entry name" value="MITOGEN-ACTIVATED PROTEIN KINASE KINASE KINASE 20"/>
    <property type="match status" value="1"/>
</dbReference>
<evidence type="ECO:0000256" key="1">
    <source>
        <dbReference type="ARBA" id="ARBA00022679"/>
    </source>
</evidence>
<dbReference type="STRING" id="1051891.A0A0C3Q5J0"/>
<evidence type="ECO:0000259" key="5">
    <source>
        <dbReference type="PROSITE" id="PS50011"/>
    </source>
</evidence>
<dbReference type="PROSITE" id="PS00108">
    <property type="entry name" value="PROTEIN_KINASE_ST"/>
    <property type="match status" value="1"/>
</dbReference>
<dbReference type="PANTHER" id="PTHR44329">
    <property type="entry name" value="SERINE/THREONINE-PROTEIN KINASE TNNI3K-RELATED"/>
    <property type="match status" value="1"/>
</dbReference>
<dbReference type="OrthoDB" id="346907at2759"/>
<protein>
    <recommendedName>
        <fullName evidence="5">Protein kinase domain-containing protein</fullName>
    </recommendedName>
</protein>
<dbReference type="Proteomes" id="UP000054248">
    <property type="component" value="Unassembled WGS sequence"/>
</dbReference>
<keyword evidence="3" id="KW-0418">Kinase</keyword>
<keyword evidence="1" id="KW-0808">Transferase</keyword>
<dbReference type="PIRSF" id="PIRSF000654">
    <property type="entry name" value="Integrin-linked_kinase"/>
    <property type="match status" value="1"/>
</dbReference>
<dbReference type="InterPro" id="IPR008271">
    <property type="entry name" value="Ser/Thr_kinase_AS"/>
</dbReference>
<evidence type="ECO:0000313" key="7">
    <source>
        <dbReference type="Proteomes" id="UP000054248"/>
    </source>
</evidence>
<dbReference type="SUPFAM" id="SSF56112">
    <property type="entry name" value="Protein kinase-like (PK-like)"/>
    <property type="match status" value="1"/>
</dbReference>
<dbReference type="Pfam" id="PF00069">
    <property type="entry name" value="Pkinase"/>
    <property type="match status" value="1"/>
</dbReference>
<dbReference type="Gene3D" id="1.10.510.10">
    <property type="entry name" value="Transferase(Phosphotransferase) domain 1"/>
    <property type="match status" value="1"/>
</dbReference>
<name>A0A0C3Q5J0_9AGAM</name>
<dbReference type="EMBL" id="KN823256">
    <property type="protein sequence ID" value="KIO18851.1"/>
    <property type="molecule type" value="Genomic_DNA"/>
</dbReference>
<dbReference type="InterPro" id="IPR000719">
    <property type="entry name" value="Prot_kinase_dom"/>
</dbReference>
<dbReference type="PROSITE" id="PS50011">
    <property type="entry name" value="PROTEIN_KINASE_DOM"/>
    <property type="match status" value="1"/>
</dbReference>
<dbReference type="GO" id="GO:0004674">
    <property type="term" value="F:protein serine/threonine kinase activity"/>
    <property type="evidence" value="ECO:0007669"/>
    <property type="project" value="TreeGrafter"/>
</dbReference>
<keyword evidence="7" id="KW-1185">Reference proteome</keyword>
<accession>A0A0C3Q5J0</accession>